<dbReference type="EMBL" id="BTGU01000004">
    <property type="protein sequence ID" value="GMN33642.1"/>
    <property type="molecule type" value="Genomic_DNA"/>
</dbReference>
<dbReference type="AlphaFoldDB" id="A0AA88CXH5"/>
<evidence type="ECO:0000256" key="1">
    <source>
        <dbReference type="SAM" id="MobiDB-lite"/>
    </source>
</evidence>
<evidence type="ECO:0000313" key="2">
    <source>
        <dbReference type="EMBL" id="GMN33642.1"/>
    </source>
</evidence>
<feature type="region of interest" description="Disordered" evidence="1">
    <location>
        <begin position="51"/>
        <end position="76"/>
    </location>
</feature>
<dbReference type="Proteomes" id="UP001187192">
    <property type="component" value="Unassembled WGS sequence"/>
</dbReference>
<accession>A0AA88CXH5</accession>
<proteinExistence type="predicted"/>
<organism evidence="2 3">
    <name type="scientific">Ficus carica</name>
    <name type="common">Common fig</name>
    <dbReference type="NCBI Taxonomy" id="3494"/>
    <lineage>
        <taxon>Eukaryota</taxon>
        <taxon>Viridiplantae</taxon>
        <taxon>Streptophyta</taxon>
        <taxon>Embryophyta</taxon>
        <taxon>Tracheophyta</taxon>
        <taxon>Spermatophyta</taxon>
        <taxon>Magnoliopsida</taxon>
        <taxon>eudicotyledons</taxon>
        <taxon>Gunneridae</taxon>
        <taxon>Pentapetalae</taxon>
        <taxon>rosids</taxon>
        <taxon>fabids</taxon>
        <taxon>Rosales</taxon>
        <taxon>Moraceae</taxon>
        <taxon>Ficeae</taxon>
        <taxon>Ficus</taxon>
    </lineage>
</organism>
<feature type="compositionally biased region" description="Polar residues" evidence="1">
    <location>
        <begin position="63"/>
        <end position="76"/>
    </location>
</feature>
<protein>
    <submittedName>
        <fullName evidence="2">Uncharacterized protein</fullName>
    </submittedName>
</protein>
<comment type="caution">
    <text evidence="2">The sequence shown here is derived from an EMBL/GenBank/DDBJ whole genome shotgun (WGS) entry which is preliminary data.</text>
</comment>
<reference evidence="2" key="1">
    <citation type="submission" date="2023-07" db="EMBL/GenBank/DDBJ databases">
        <title>draft genome sequence of fig (Ficus carica).</title>
        <authorList>
            <person name="Takahashi T."/>
            <person name="Nishimura K."/>
        </authorList>
    </citation>
    <scope>NUCLEOTIDE SEQUENCE</scope>
</reference>
<name>A0AA88CXH5_FICCA</name>
<keyword evidence="3" id="KW-1185">Reference proteome</keyword>
<gene>
    <name evidence="2" type="ORF">TIFTF001_004275</name>
</gene>
<evidence type="ECO:0000313" key="3">
    <source>
        <dbReference type="Proteomes" id="UP001187192"/>
    </source>
</evidence>
<sequence>MSISPPSHHRCRPLLVATPPPYPLSPSPANVAVTLISLSLSYRCRPLFPTRPSPSPLSPSPTVTASFSSQQGCLEK</sequence>